<evidence type="ECO:0000256" key="1">
    <source>
        <dbReference type="ARBA" id="ARBA00022801"/>
    </source>
</evidence>
<dbReference type="RefSeq" id="WP_095264882.1">
    <property type="nucleotide sequence ID" value="NZ_NPBY01000029.1"/>
</dbReference>
<feature type="binding site" evidence="3">
    <location>
        <position position="61"/>
    </location>
    <ligand>
        <name>substrate</name>
    </ligand>
</feature>
<dbReference type="InterPro" id="IPR051695">
    <property type="entry name" value="Phosphoglycerate_Mutase"/>
</dbReference>
<dbReference type="GO" id="GO:0045820">
    <property type="term" value="P:negative regulation of glycolytic process"/>
    <property type="evidence" value="ECO:0007669"/>
    <property type="project" value="TreeGrafter"/>
</dbReference>
<proteinExistence type="predicted"/>
<name>A0A268EWZ3_9BACL</name>
<feature type="active site" description="Tele-phosphohistidine intermediate" evidence="2">
    <location>
        <position position="12"/>
    </location>
</feature>
<dbReference type="OrthoDB" id="9783269at2"/>
<dbReference type="EMBL" id="NPBY01000029">
    <property type="protein sequence ID" value="PAD77637.1"/>
    <property type="molecule type" value="Genomic_DNA"/>
</dbReference>
<feature type="active site" description="Proton donor/acceptor" evidence="2">
    <location>
        <position position="88"/>
    </location>
</feature>
<feature type="domain" description="NHR" evidence="4">
    <location>
        <begin position="174"/>
        <end position="236"/>
    </location>
</feature>
<evidence type="ECO:0000259" key="4">
    <source>
        <dbReference type="PROSITE" id="PS51065"/>
    </source>
</evidence>
<dbReference type="PROSITE" id="PS51065">
    <property type="entry name" value="NHR"/>
    <property type="match status" value="1"/>
</dbReference>
<dbReference type="PANTHER" id="PTHR46517">
    <property type="entry name" value="FRUCTOSE-2,6-BISPHOSPHATASE TIGAR"/>
    <property type="match status" value="1"/>
</dbReference>
<evidence type="ECO:0000313" key="5">
    <source>
        <dbReference type="EMBL" id="PAD77637.1"/>
    </source>
</evidence>
<sequence>MAVSVVVHLLRHGRTRWNEQRRYMGHTDQLLAPGALTELEPLRRRYHRHDFGKIYCSDLSRCRQTLGYVLSATGADQAPALIPAKLGETVPGVCYDVRLRELDFGQWEGKTYDDLKENPAYRSWIDDPSSVTPPGGESWEAFQQRIGQFLNNLYLELDEMAGAAESGALEGGHGKRPEAACGPSDVLIVTHGGVIRQMMTQLVDGVKFWALPLEPGEALRVRLTRSSAGWRGERLP</sequence>
<feature type="binding site" evidence="3">
    <location>
        <begin position="11"/>
        <end position="18"/>
    </location>
    <ligand>
        <name>substrate</name>
    </ligand>
</feature>
<keyword evidence="1" id="KW-0378">Hydrolase</keyword>
<organism evidence="5 6">
    <name type="scientific">Paenibacillus campinasensis</name>
    <dbReference type="NCBI Taxonomy" id="66347"/>
    <lineage>
        <taxon>Bacteria</taxon>
        <taxon>Bacillati</taxon>
        <taxon>Bacillota</taxon>
        <taxon>Bacilli</taxon>
        <taxon>Bacillales</taxon>
        <taxon>Paenibacillaceae</taxon>
        <taxon>Paenibacillus</taxon>
    </lineage>
</organism>
<dbReference type="InterPro" id="IPR029033">
    <property type="entry name" value="His_PPase_superfam"/>
</dbReference>
<dbReference type="Pfam" id="PF00300">
    <property type="entry name" value="His_Phos_1"/>
    <property type="match status" value="1"/>
</dbReference>
<gene>
    <name evidence="5" type="ORF">CHH67_09240</name>
</gene>
<dbReference type="GO" id="GO:0005829">
    <property type="term" value="C:cytosol"/>
    <property type="evidence" value="ECO:0007669"/>
    <property type="project" value="TreeGrafter"/>
</dbReference>
<dbReference type="SUPFAM" id="SSF53254">
    <property type="entry name" value="Phosphoglycerate mutase-like"/>
    <property type="match status" value="1"/>
</dbReference>
<protein>
    <recommendedName>
        <fullName evidence="4">NHR domain-containing protein</fullName>
    </recommendedName>
</protein>
<reference evidence="5 6" key="1">
    <citation type="submission" date="2017-07" db="EMBL/GenBank/DDBJ databases">
        <title>Isolation and whole genome analysis of endospore-forming bacteria from heroin.</title>
        <authorList>
            <person name="Kalinowski J."/>
            <person name="Ahrens B."/>
            <person name="Al-Dilaimi A."/>
            <person name="Winkler A."/>
            <person name="Wibberg D."/>
            <person name="Schleenbecker U."/>
            <person name="Ruckert C."/>
            <person name="Wolfel R."/>
            <person name="Grass G."/>
        </authorList>
    </citation>
    <scope>NUCLEOTIDE SEQUENCE [LARGE SCALE GENOMIC DNA]</scope>
    <source>
        <strain evidence="5 6">7537-G1</strain>
    </source>
</reference>
<comment type="caution">
    <text evidence="5">The sequence shown here is derived from an EMBL/GenBank/DDBJ whole genome shotgun (WGS) entry which is preliminary data.</text>
</comment>
<dbReference type="Gene3D" id="3.40.50.1240">
    <property type="entry name" value="Phosphoglycerate mutase-like"/>
    <property type="match status" value="1"/>
</dbReference>
<dbReference type="InterPro" id="IPR006573">
    <property type="entry name" value="NHR_dom"/>
</dbReference>
<dbReference type="CDD" id="cd07067">
    <property type="entry name" value="HP_PGM_like"/>
    <property type="match status" value="1"/>
</dbReference>
<accession>A0A268EWZ3</accession>
<dbReference type="GO" id="GO:0004331">
    <property type="term" value="F:fructose-2,6-bisphosphate 2-phosphatase activity"/>
    <property type="evidence" value="ECO:0007669"/>
    <property type="project" value="TreeGrafter"/>
</dbReference>
<dbReference type="InterPro" id="IPR013078">
    <property type="entry name" value="His_Pase_superF_clade-1"/>
</dbReference>
<dbReference type="AlphaFoldDB" id="A0A268EWZ3"/>
<dbReference type="GO" id="GO:0043456">
    <property type="term" value="P:regulation of pentose-phosphate shunt"/>
    <property type="evidence" value="ECO:0007669"/>
    <property type="project" value="TreeGrafter"/>
</dbReference>
<dbReference type="Proteomes" id="UP000215596">
    <property type="component" value="Unassembled WGS sequence"/>
</dbReference>
<evidence type="ECO:0000256" key="2">
    <source>
        <dbReference type="PIRSR" id="PIRSR613078-1"/>
    </source>
</evidence>
<dbReference type="SMART" id="SM00855">
    <property type="entry name" value="PGAM"/>
    <property type="match status" value="1"/>
</dbReference>
<evidence type="ECO:0000256" key="3">
    <source>
        <dbReference type="PIRSR" id="PIRSR613078-2"/>
    </source>
</evidence>
<dbReference type="PANTHER" id="PTHR46517:SF1">
    <property type="entry name" value="FRUCTOSE-2,6-BISPHOSPHATASE TIGAR"/>
    <property type="match status" value="1"/>
</dbReference>
<evidence type="ECO:0000313" key="6">
    <source>
        <dbReference type="Proteomes" id="UP000215596"/>
    </source>
</evidence>